<reference evidence="3" key="2">
    <citation type="submission" date="2015-01" db="EMBL/GenBank/DDBJ databases">
        <title>Evolutionary Origins and Diversification of the Mycorrhizal Mutualists.</title>
        <authorList>
            <consortium name="DOE Joint Genome Institute"/>
            <consortium name="Mycorrhizal Genomics Consortium"/>
            <person name="Kohler A."/>
            <person name="Kuo A."/>
            <person name="Nagy L.G."/>
            <person name="Floudas D."/>
            <person name="Copeland A."/>
            <person name="Barry K.W."/>
            <person name="Cichocki N."/>
            <person name="Veneault-Fourrey C."/>
            <person name="LaButti K."/>
            <person name="Lindquist E.A."/>
            <person name="Lipzen A."/>
            <person name="Lundell T."/>
            <person name="Morin E."/>
            <person name="Murat C."/>
            <person name="Riley R."/>
            <person name="Ohm R."/>
            <person name="Sun H."/>
            <person name="Tunlid A."/>
            <person name="Henrissat B."/>
            <person name="Grigoriev I.V."/>
            <person name="Hibbett D.S."/>
            <person name="Martin F."/>
        </authorList>
    </citation>
    <scope>NUCLEOTIDE SEQUENCE [LARGE SCALE GENOMIC DNA]</scope>
    <source>
        <strain evidence="3">Ve08.2h10</strain>
    </source>
</reference>
<sequence>MAARRLAILMCDTPMPSLKAVYGDYRQIFETLLTSSLAPINASKSGQAQLTFTLDGYDVVTEMAYPPDDEEYAGLLISGSAASAYEEVDWINKLVAYVKRIVKEKPKMKIFGICFGHQIIARALGGSCVRNNGPWEVAVTTIQLSPLGKAIFGADELDLQQMHRDHVPTSPPHSYLLGSTDNTPNHGMVIFHPWSVPSAEVLNSSSPNVLLSSIHILTVQGHPEFTEPYVSTLIDARVRLIGEEVAADARLRAGGIAGRHHPDGQPCDGVRTVGKVMWGVLGVA</sequence>
<dbReference type="OrthoDB" id="92161at2759"/>
<dbReference type="PROSITE" id="PS51273">
    <property type="entry name" value="GATASE_TYPE_1"/>
    <property type="match status" value="1"/>
</dbReference>
<dbReference type="EMBL" id="KN824977">
    <property type="protein sequence ID" value="KIK96618.1"/>
    <property type="molecule type" value="Genomic_DNA"/>
</dbReference>
<dbReference type="PANTHER" id="PTHR42695:SF5">
    <property type="entry name" value="GLUTAMINE AMIDOTRANSFERASE YLR126C-RELATED"/>
    <property type="match status" value="1"/>
</dbReference>
<reference evidence="2 3" key="1">
    <citation type="submission" date="2014-04" db="EMBL/GenBank/DDBJ databases">
        <authorList>
            <consortium name="DOE Joint Genome Institute"/>
            <person name="Kuo A."/>
            <person name="Kohler A."/>
            <person name="Jargeat P."/>
            <person name="Nagy L.G."/>
            <person name="Floudas D."/>
            <person name="Copeland A."/>
            <person name="Barry K.W."/>
            <person name="Cichocki N."/>
            <person name="Veneault-Fourrey C."/>
            <person name="LaButti K."/>
            <person name="Lindquist E.A."/>
            <person name="Lipzen A."/>
            <person name="Lundell T."/>
            <person name="Morin E."/>
            <person name="Murat C."/>
            <person name="Sun H."/>
            <person name="Tunlid A."/>
            <person name="Henrissat B."/>
            <person name="Grigoriev I.V."/>
            <person name="Hibbett D.S."/>
            <person name="Martin F."/>
            <person name="Nordberg H.P."/>
            <person name="Cantor M.N."/>
            <person name="Hua S.X."/>
        </authorList>
    </citation>
    <scope>NUCLEOTIDE SEQUENCE [LARGE SCALE GENOMIC DNA]</scope>
    <source>
        <strain evidence="2 3">Ve08.2h10</strain>
    </source>
</reference>
<evidence type="ECO:0000313" key="3">
    <source>
        <dbReference type="Proteomes" id="UP000054538"/>
    </source>
</evidence>
<proteinExistence type="predicted"/>
<dbReference type="InterPro" id="IPR029062">
    <property type="entry name" value="Class_I_gatase-like"/>
</dbReference>
<evidence type="ECO:0000259" key="1">
    <source>
        <dbReference type="Pfam" id="PF00117"/>
    </source>
</evidence>
<dbReference type="InterPro" id="IPR044992">
    <property type="entry name" value="ChyE-like"/>
</dbReference>
<dbReference type="Gene3D" id="3.40.50.880">
    <property type="match status" value="1"/>
</dbReference>
<dbReference type="FunCoup" id="A0A0D0DSR5">
    <property type="interactions" value="240"/>
</dbReference>
<dbReference type="STRING" id="930991.A0A0D0DSR5"/>
<dbReference type="InParanoid" id="A0A0D0DSR5"/>
<dbReference type="InterPro" id="IPR017926">
    <property type="entry name" value="GATASE"/>
</dbReference>
<dbReference type="SUPFAM" id="SSF52317">
    <property type="entry name" value="Class I glutamine amidotransferase-like"/>
    <property type="match status" value="1"/>
</dbReference>
<feature type="domain" description="Glutamine amidotransferase" evidence="1">
    <location>
        <begin position="66"/>
        <end position="182"/>
    </location>
</feature>
<accession>A0A0D0DSR5</accession>
<protein>
    <recommendedName>
        <fullName evidence="1">Glutamine amidotransferase domain-containing protein</fullName>
    </recommendedName>
</protein>
<dbReference type="CDD" id="cd01741">
    <property type="entry name" value="GATase1_1"/>
    <property type="match status" value="1"/>
</dbReference>
<evidence type="ECO:0000313" key="2">
    <source>
        <dbReference type="EMBL" id="KIK96618.1"/>
    </source>
</evidence>
<dbReference type="HOGENOM" id="CLU_054974_0_0_1"/>
<dbReference type="GO" id="GO:0005634">
    <property type="term" value="C:nucleus"/>
    <property type="evidence" value="ECO:0007669"/>
    <property type="project" value="TreeGrafter"/>
</dbReference>
<dbReference type="Proteomes" id="UP000054538">
    <property type="component" value="Unassembled WGS sequence"/>
</dbReference>
<name>A0A0D0DSR5_9AGAM</name>
<dbReference type="GO" id="GO:0005829">
    <property type="term" value="C:cytosol"/>
    <property type="evidence" value="ECO:0007669"/>
    <property type="project" value="TreeGrafter"/>
</dbReference>
<organism evidence="2 3">
    <name type="scientific">Paxillus rubicundulus Ve08.2h10</name>
    <dbReference type="NCBI Taxonomy" id="930991"/>
    <lineage>
        <taxon>Eukaryota</taxon>
        <taxon>Fungi</taxon>
        <taxon>Dikarya</taxon>
        <taxon>Basidiomycota</taxon>
        <taxon>Agaricomycotina</taxon>
        <taxon>Agaricomycetes</taxon>
        <taxon>Agaricomycetidae</taxon>
        <taxon>Boletales</taxon>
        <taxon>Paxilineae</taxon>
        <taxon>Paxillaceae</taxon>
        <taxon>Paxillus</taxon>
    </lineage>
</organism>
<dbReference type="Pfam" id="PF00117">
    <property type="entry name" value="GATase"/>
    <property type="match status" value="1"/>
</dbReference>
<dbReference type="AlphaFoldDB" id="A0A0D0DSR5"/>
<keyword evidence="3" id="KW-1185">Reference proteome</keyword>
<dbReference type="PANTHER" id="PTHR42695">
    <property type="entry name" value="GLUTAMINE AMIDOTRANSFERASE YLR126C-RELATED"/>
    <property type="match status" value="1"/>
</dbReference>
<gene>
    <name evidence="2" type="ORF">PAXRUDRAFT_825764</name>
</gene>